<feature type="compositionally biased region" description="Basic residues" evidence="1">
    <location>
        <begin position="1"/>
        <end position="14"/>
    </location>
</feature>
<accession>A0A2N9EU39</accession>
<evidence type="ECO:0000313" key="2">
    <source>
        <dbReference type="EMBL" id="SPC78201.1"/>
    </source>
</evidence>
<proteinExistence type="predicted"/>
<sequence>MATQCHPHHPRCRSRPLERSYKPRQASSSPLSSTPSLSPLGSYYHLTIMDNTSFISSKSFRGVGLVGLTYSGIQSSFLLSQETSSVRISATYVSMVKKGGHGKGRGRPPKSSLLSKLNKVGGNNGIADCEQVLVDPHVGILGDAAINGELAEAQTNLGIGAAVDLGHLPFCSIEHGSDPVLSKLPTNPTKSPIRQWSSLFKESQLECSRLSYVEPQRIDGKVVVSPPQEAIKERITKWEKSLEQLQSQSIFLSISTCEEEK</sequence>
<gene>
    <name evidence="2" type="ORF">FSB_LOCUS6083</name>
</gene>
<dbReference type="EMBL" id="OIVN01000317">
    <property type="protein sequence ID" value="SPC78201.1"/>
    <property type="molecule type" value="Genomic_DNA"/>
</dbReference>
<feature type="region of interest" description="Disordered" evidence="1">
    <location>
        <begin position="1"/>
        <end position="35"/>
    </location>
</feature>
<evidence type="ECO:0000256" key="1">
    <source>
        <dbReference type="SAM" id="MobiDB-lite"/>
    </source>
</evidence>
<protein>
    <submittedName>
        <fullName evidence="2">Uncharacterized protein</fullName>
    </submittedName>
</protein>
<name>A0A2N9EU39_FAGSY</name>
<organism evidence="2">
    <name type="scientific">Fagus sylvatica</name>
    <name type="common">Beechnut</name>
    <dbReference type="NCBI Taxonomy" id="28930"/>
    <lineage>
        <taxon>Eukaryota</taxon>
        <taxon>Viridiplantae</taxon>
        <taxon>Streptophyta</taxon>
        <taxon>Embryophyta</taxon>
        <taxon>Tracheophyta</taxon>
        <taxon>Spermatophyta</taxon>
        <taxon>Magnoliopsida</taxon>
        <taxon>eudicotyledons</taxon>
        <taxon>Gunneridae</taxon>
        <taxon>Pentapetalae</taxon>
        <taxon>rosids</taxon>
        <taxon>fabids</taxon>
        <taxon>Fagales</taxon>
        <taxon>Fagaceae</taxon>
        <taxon>Fagus</taxon>
    </lineage>
</organism>
<dbReference type="AlphaFoldDB" id="A0A2N9EU39"/>
<reference evidence="2" key="1">
    <citation type="submission" date="2018-02" db="EMBL/GenBank/DDBJ databases">
        <authorList>
            <person name="Cohen D.B."/>
            <person name="Kent A.D."/>
        </authorList>
    </citation>
    <scope>NUCLEOTIDE SEQUENCE</scope>
</reference>